<evidence type="ECO:0000313" key="2">
    <source>
        <dbReference type="EMBL" id="KTD38639.1"/>
    </source>
</evidence>
<keyword evidence="1" id="KW-0175">Coiled coil</keyword>
<keyword evidence="3" id="KW-1185">Reference proteome</keyword>
<comment type="caution">
    <text evidence="2">The sequence shown here is derived from an EMBL/GenBank/DDBJ whole genome shotgun (WGS) entry which is preliminary data.</text>
</comment>
<accession>A0A0W0X249</accession>
<dbReference type="RefSeq" id="WP_058503532.1">
    <property type="nucleotide sequence ID" value="NZ_CAAAIF010000020.1"/>
</dbReference>
<reference evidence="2 3" key="1">
    <citation type="submission" date="2015-11" db="EMBL/GenBank/DDBJ databases">
        <title>Genomic analysis of 38 Legionella species identifies large and diverse effector repertoires.</title>
        <authorList>
            <person name="Burstein D."/>
            <person name="Amaro F."/>
            <person name="Zusman T."/>
            <person name="Lifshitz Z."/>
            <person name="Cohen O."/>
            <person name="Gilbert J.A."/>
            <person name="Pupko T."/>
            <person name="Shuman H.A."/>
            <person name="Segal G."/>
        </authorList>
    </citation>
    <scope>NUCLEOTIDE SEQUENCE [LARGE SCALE GENOMIC DNA]</scope>
    <source>
        <strain evidence="2 3">ATCC 49506</strain>
    </source>
</reference>
<dbReference type="PATRIC" id="fig|45070.6.peg.472"/>
<protein>
    <submittedName>
        <fullName evidence="2">Coiled coil domain-containing protein</fullName>
    </submittedName>
</protein>
<dbReference type="OrthoDB" id="5651348at2"/>
<gene>
    <name evidence="2" type="ORF">Lnau_0449</name>
</gene>
<evidence type="ECO:0000256" key="1">
    <source>
        <dbReference type="SAM" id="Coils"/>
    </source>
</evidence>
<dbReference type="STRING" id="45070.Lnau_0449"/>
<name>A0A0W0X249_9GAMM</name>
<organism evidence="2 3">
    <name type="scientific">Legionella nautarum</name>
    <dbReference type="NCBI Taxonomy" id="45070"/>
    <lineage>
        <taxon>Bacteria</taxon>
        <taxon>Pseudomonadati</taxon>
        <taxon>Pseudomonadota</taxon>
        <taxon>Gammaproteobacteria</taxon>
        <taxon>Legionellales</taxon>
        <taxon>Legionellaceae</taxon>
        <taxon>Legionella</taxon>
    </lineage>
</organism>
<sequence>MALKVETNLSAAGTQEKKKVYQHFIRSLKDNGGLNSTNSFNDYDSGQISSVDGFSEVKAPDGTKLSEKLKAAGTPDATAAIQAISAALERSDDYKNAKKDFNTDLSNLNDLLLAGKYSLGDAGSYLLEAKNTAVNPIQTQQTLVRDNLSKLFDKDDFKTQMKNSLGCDDSGLETLKNQMMDALKKTQDEKLSEFKKSLEDNANQLFKKAEQEYWRLTFLGHRYSSNSQMRAEIDKLAAEAEKNNPNLSMHSGIKGSDRLKHIDPSKLQTHVTISGSTLQGSETGALSVQFNRWYNSDHSVYEKLTSIAEELKSRGSDIITYEINEADPKRAEEIAKKAVEAAMLAGFPPDKINIRVNNEDRYKSNYDEKTKKYTVDDKLFNNPNDATRLNFAKSKYAKMAETRERDLKGTNGTQLKAELKELKEKAREAEAAAAAAASAPGGGLGAP</sequence>
<evidence type="ECO:0000313" key="3">
    <source>
        <dbReference type="Proteomes" id="UP000054725"/>
    </source>
</evidence>
<proteinExistence type="predicted"/>
<feature type="coiled-coil region" evidence="1">
    <location>
        <begin position="412"/>
        <end position="439"/>
    </location>
</feature>
<dbReference type="AlphaFoldDB" id="A0A0W0X249"/>
<dbReference type="Proteomes" id="UP000054725">
    <property type="component" value="Unassembled WGS sequence"/>
</dbReference>
<dbReference type="EMBL" id="LNYO01000005">
    <property type="protein sequence ID" value="KTD38639.1"/>
    <property type="molecule type" value="Genomic_DNA"/>
</dbReference>